<keyword evidence="3" id="KW-0812">Transmembrane</keyword>
<protein>
    <submittedName>
        <fullName evidence="4">Peroxygenase 3</fullName>
    </submittedName>
</protein>
<evidence type="ECO:0000313" key="4">
    <source>
        <dbReference type="EMBL" id="KAK7943802.1"/>
    </source>
</evidence>
<evidence type="ECO:0000256" key="3">
    <source>
        <dbReference type="SAM" id="Phobius"/>
    </source>
</evidence>
<feature type="compositionally biased region" description="Polar residues" evidence="2">
    <location>
        <begin position="1"/>
        <end position="12"/>
    </location>
</feature>
<accession>A0ABR1Q1C6</accession>
<dbReference type="Pfam" id="PF05042">
    <property type="entry name" value="Caleosin"/>
    <property type="match status" value="1"/>
</dbReference>
<feature type="compositionally biased region" description="Basic and acidic residues" evidence="2">
    <location>
        <begin position="13"/>
        <end position="24"/>
    </location>
</feature>
<sequence>MSTEQTLRSRSSNGRESKQVHCDTTKPTAAAAGQQQQSMSPLQRHIAFWDQDRDGIIRPLDVYAGFRALGFSVLFSLGALLIPLFFSYPTRLAHSPVPDWRLRIHVASIHKAKHGSDTGVYDIDGQLREPMFDELFARYDERGTGGLSAGELWRMIGRNRCAADVAGWAFSFMEWWTTWLLLQQDGRVWREDLKACYDGSLFWRIADGRRRRDETEPAWQKGYGFEDLVSGMWNGRTWKNWELKAQQSPASADEDAGLGDDQKALLLN</sequence>
<evidence type="ECO:0000256" key="1">
    <source>
        <dbReference type="ARBA" id="ARBA00006765"/>
    </source>
</evidence>
<comment type="similarity">
    <text evidence="1">Belongs to the caleosin family.</text>
</comment>
<dbReference type="PANTHER" id="PTHR31495">
    <property type="entry name" value="PEROXYGENASE 3-RELATED"/>
    <property type="match status" value="1"/>
</dbReference>
<dbReference type="Proteomes" id="UP001391051">
    <property type="component" value="Unassembled WGS sequence"/>
</dbReference>
<dbReference type="InterPro" id="IPR011992">
    <property type="entry name" value="EF-hand-dom_pair"/>
</dbReference>
<proteinExistence type="inferred from homology"/>
<keyword evidence="5" id="KW-1185">Reference proteome</keyword>
<gene>
    <name evidence="4" type="ORF">PG986_012915</name>
</gene>
<organism evidence="4 5">
    <name type="scientific">Apiospora aurea</name>
    <dbReference type="NCBI Taxonomy" id="335848"/>
    <lineage>
        <taxon>Eukaryota</taxon>
        <taxon>Fungi</taxon>
        <taxon>Dikarya</taxon>
        <taxon>Ascomycota</taxon>
        <taxon>Pezizomycotina</taxon>
        <taxon>Sordariomycetes</taxon>
        <taxon>Xylariomycetidae</taxon>
        <taxon>Amphisphaeriales</taxon>
        <taxon>Apiosporaceae</taxon>
        <taxon>Apiospora</taxon>
    </lineage>
</organism>
<keyword evidence="3" id="KW-1133">Transmembrane helix</keyword>
<dbReference type="EMBL" id="JAQQWE010000008">
    <property type="protein sequence ID" value="KAK7943802.1"/>
    <property type="molecule type" value="Genomic_DNA"/>
</dbReference>
<evidence type="ECO:0000256" key="2">
    <source>
        <dbReference type="SAM" id="MobiDB-lite"/>
    </source>
</evidence>
<dbReference type="PANTHER" id="PTHR31495:SF0">
    <property type="entry name" value="BINDING PROTEIN CALEOSIN, PUTATIVE (AFU_ORTHOLOGUE AFUA_5G13750)-RELATED"/>
    <property type="match status" value="1"/>
</dbReference>
<dbReference type="SUPFAM" id="SSF47473">
    <property type="entry name" value="EF-hand"/>
    <property type="match status" value="1"/>
</dbReference>
<dbReference type="RefSeq" id="XP_066695833.1">
    <property type="nucleotide sequence ID" value="XM_066849137.1"/>
</dbReference>
<keyword evidence="3" id="KW-0472">Membrane</keyword>
<feature type="transmembrane region" description="Helical" evidence="3">
    <location>
        <begin position="68"/>
        <end position="88"/>
    </location>
</feature>
<evidence type="ECO:0000313" key="5">
    <source>
        <dbReference type="Proteomes" id="UP001391051"/>
    </source>
</evidence>
<dbReference type="GeneID" id="92082199"/>
<feature type="region of interest" description="Disordered" evidence="2">
    <location>
        <begin position="1"/>
        <end position="38"/>
    </location>
</feature>
<dbReference type="InterPro" id="IPR007736">
    <property type="entry name" value="Caleosin-related"/>
</dbReference>
<reference evidence="4 5" key="1">
    <citation type="submission" date="2023-01" db="EMBL/GenBank/DDBJ databases">
        <title>Analysis of 21 Apiospora genomes using comparative genomics revels a genus with tremendous synthesis potential of carbohydrate active enzymes and secondary metabolites.</title>
        <authorList>
            <person name="Sorensen T."/>
        </authorList>
    </citation>
    <scope>NUCLEOTIDE SEQUENCE [LARGE SCALE GENOMIC DNA]</scope>
    <source>
        <strain evidence="4 5">CBS 24483</strain>
    </source>
</reference>
<name>A0ABR1Q1C6_9PEZI</name>
<comment type="caution">
    <text evidence="4">The sequence shown here is derived from an EMBL/GenBank/DDBJ whole genome shotgun (WGS) entry which is preliminary data.</text>
</comment>